<dbReference type="RefSeq" id="WP_080896502.1">
    <property type="nucleotide sequence ID" value="NZ_JZSW01000001.1"/>
</dbReference>
<name>A0ABX5H8D3_PHOAN</name>
<keyword evidence="2" id="KW-1185">Reference proteome</keyword>
<sequence length="137" mass="16263">MTINTNFKLLGKLNREFLTISAMIEIYCSHHHYEKCKKVNLCEDCETFKSYVKQRLDRCPYGINKPTCRQCPIHCYKVQEKVKSQTIMRYSGPRMMYKHPIMAITHLINDKRKVKALNQEMTSNRKVRNSEETISKN</sequence>
<dbReference type="NCBIfam" id="NF007714">
    <property type="entry name" value="PRK10410.1-2"/>
    <property type="match status" value="1"/>
</dbReference>
<protein>
    <submittedName>
        <fullName evidence="1">Nitrous oxide-stimulated promoter family protein</fullName>
    </submittedName>
</protein>
<dbReference type="Proteomes" id="UP000240989">
    <property type="component" value="Unassembled WGS sequence"/>
</dbReference>
<dbReference type="EMBL" id="PYOU01000002">
    <property type="protein sequence ID" value="PSX12091.1"/>
    <property type="molecule type" value="Genomic_DNA"/>
</dbReference>
<proteinExistence type="predicted"/>
<gene>
    <name evidence="1" type="ORF">C0W27_02550</name>
</gene>
<accession>A0ABX5H8D3</accession>
<dbReference type="Pfam" id="PF11756">
    <property type="entry name" value="YgbA_NO"/>
    <property type="match status" value="1"/>
</dbReference>
<evidence type="ECO:0000313" key="1">
    <source>
        <dbReference type="EMBL" id="PSX12091.1"/>
    </source>
</evidence>
<dbReference type="InterPro" id="IPR020483">
    <property type="entry name" value="Uncharacterised_YgbA"/>
</dbReference>
<organism evidence="1 2">
    <name type="scientific">Photobacterium angustum</name>
    <dbReference type="NCBI Taxonomy" id="661"/>
    <lineage>
        <taxon>Bacteria</taxon>
        <taxon>Pseudomonadati</taxon>
        <taxon>Pseudomonadota</taxon>
        <taxon>Gammaproteobacteria</taxon>
        <taxon>Vibrionales</taxon>
        <taxon>Vibrionaceae</taxon>
        <taxon>Photobacterium</taxon>
    </lineage>
</organism>
<evidence type="ECO:0000313" key="2">
    <source>
        <dbReference type="Proteomes" id="UP000240989"/>
    </source>
</evidence>
<reference evidence="1 2" key="1">
    <citation type="submission" date="2018-01" db="EMBL/GenBank/DDBJ databases">
        <title>Whole genome sequencing of Histamine producing bacteria.</title>
        <authorList>
            <person name="Butler K."/>
        </authorList>
    </citation>
    <scope>NUCLEOTIDE SEQUENCE [LARGE SCALE GENOMIC DNA]</scope>
    <source>
        <strain evidence="1 2">A6-1</strain>
    </source>
</reference>
<comment type="caution">
    <text evidence="1">The sequence shown here is derived from an EMBL/GenBank/DDBJ whole genome shotgun (WGS) entry which is preliminary data.</text>
</comment>